<sequence length="472" mass="48981">MEVLSAFRSLELSPVDYLDALIERIEALDGTVNAVIDVMGEPAREEAAEAARVYAAQSFGRGVDGPLPPLLGLPLLVKELHDVEGMSATRGSRALAGAVADADHPIVDRLRAAGAIPFARTTTPEFSCATFTQTAAWGITRNPFNPDFTPGGSSGGSAAAVAAGFGPLATASDIAGSTRIPAAFTGLVGFKTPYGRTPAVPPLNADWYRGDHVLTRSVADSALATNLIVGTHPRDHVTIGPAHVLPTEFTGAAGVAGMRVAVSRDLGCYDVDAEVLAGLDSVVAALADAGAEVVEVDVGLSLAEVNEVSSAHYGHLAAANMLRAAGGDIGLLEPYSQRFVEYTRAHAERVSLLDSLLMESRIQQQIAAAMAGFDVLVTPTSAIAVLEAGQDYLEPLDRPAGQLDFYWQAHMAVPFNIANRHPVLAVPSGVGPTGVPVGVQIVGHPYADDSVFTVGAAIEELLPFPQSPLMGG</sequence>
<keyword evidence="4" id="KW-1185">Reference proteome</keyword>
<dbReference type="InterPro" id="IPR036928">
    <property type="entry name" value="AS_sf"/>
</dbReference>
<organism evidence="3 4">
    <name type="scientific">Brevibacterium daeguense</name>
    <dbReference type="NCBI Taxonomy" id="909936"/>
    <lineage>
        <taxon>Bacteria</taxon>
        <taxon>Bacillati</taxon>
        <taxon>Actinomycetota</taxon>
        <taxon>Actinomycetes</taxon>
        <taxon>Micrococcales</taxon>
        <taxon>Brevibacteriaceae</taxon>
        <taxon>Brevibacterium</taxon>
    </lineage>
</organism>
<dbReference type="Pfam" id="PF01425">
    <property type="entry name" value="Amidase"/>
    <property type="match status" value="1"/>
</dbReference>
<accession>A0ABP8EJV3</accession>
<reference evidence="4" key="1">
    <citation type="journal article" date="2019" name="Int. J. Syst. Evol. Microbiol.">
        <title>The Global Catalogue of Microorganisms (GCM) 10K type strain sequencing project: providing services to taxonomists for standard genome sequencing and annotation.</title>
        <authorList>
            <consortium name="The Broad Institute Genomics Platform"/>
            <consortium name="The Broad Institute Genome Sequencing Center for Infectious Disease"/>
            <person name="Wu L."/>
            <person name="Ma J."/>
        </authorList>
    </citation>
    <scope>NUCLEOTIDE SEQUENCE [LARGE SCALE GENOMIC DNA]</scope>
    <source>
        <strain evidence="4">JCM 17458</strain>
    </source>
</reference>
<dbReference type="PANTHER" id="PTHR11895">
    <property type="entry name" value="TRANSAMIDASE"/>
    <property type="match status" value="1"/>
</dbReference>
<evidence type="ECO:0000313" key="3">
    <source>
        <dbReference type="EMBL" id="GAA4284246.1"/>
    </source>
</evidence>
<protein>
    <submittedName>
        <fullName evidence="3">Amidase</fullName>
    </submittedName>
</protein>
<dbReference type="SUPFAM" id="SSF75304">
    <property type="entry name" value="Amidase signature (AS) enzymes"/>
    <property type="match status" value="1"/>
</dbReference>
<evidence type="ECO:0000259" key="2">
    <source>
        <dbReference type="Pfam" id="PF01425"/>
    </source>
</evidence>
<feature type="domain" description="Amidase" evidence="2">
    <location>
        <begin position="18"/>
        <end position="451"/>
    </location>
</feature>
<dbReference type="Proteomes" id="UP001501586">
    <property type="component" value="Unassembled WGS sequence"/>
</dbReference>
<dbReference type="InterPro" id="IPR023631">
    <property type="entry name" value="Amidase_dom"/>
</dbReference>
<name>A0ABP8EJV3_9MICO</name>
<evidence type="ECO:0000313" key="4">
    <source>
        <dbReference type="Proteomes" id="UP001501586"/>
    </source>
</evidence>
<proteinExistence type="inferred from homology"/>
<gene>
    <name evidence="3" type="ORF">GCM10022261_17770</name>
</gene>
<dbReference type="Gene3D" id="3.90.1300.10">
    <property type="entry name" value="Amidase signature (AS) domain"/>
    <property type="match status" value="1"/>
</dbReference>
<dbReference type="PANTHER" id="PTHR11895:SF7">
    <property type="entry name" value="GLUTAMYL-TRNA(GLN) AMIDOTRANSFERASE SUBUNIT A, MITOCHONDRIAL"/>
    <property type="match status" value="1"/>
</dbReference>
<comment type="similarity">
    <text evidence="1">Belongs to the amidase family.</text>
</comment>
<dbReference type="EMBL" id="BAABAZ010000006">
    <property type="protein sequence ID" value="GAA4284246.1"/>
    <property type="molecule type" value="Genomic_DNA"/>
</dbReference>
<dbReference type="InterPro" id="IPR000120">
    <property type="entry name" value="Amidase"/>
</dbReference>
<evidence type="ECO:0000256" key="1">
    <source>
        <dbReference type="ARBA" id="ARBA00009199"/>
    </source>
</evidence>
<comment type="caution">
    <text evidence="3">The sequence shown here is derived from an EMBL/GenBank/DDBJ whole genome shotgun (WGS) entry which is preliminary data.</text>
</comment>